<dbReference type="AlphaFoldDB" id="A0A0R6MFX2"/>
<dbReference type="GO" id="GO:0005840">
    <property type="term" value="C:ribosome"/>
    <property type="evidence" value="ECO:0007669"/>
    <property type="project" value="UniProtKB-KW"/>
</dbReference>
<dbReference type="NCBIfam" id="TIGR01023">
    <property type="entry name" value="rpmG_bact"/>
    <property type="match status" value="1"/>
</dbReference>
<dbReference type="PANTHER" id="PTHR43168">
    <property type="entry name" value="50S RIBOSOMAL PROTEIN L33, CHLOROPLASTIC"/>
    <property type="match status" value="1"/>
</dbReference>
<dbReference type="GO" id="GO:0003735">
    <property type="term" value="F:structural constituent of ribosome"/>
    <property type="evidence" value="ECO:0007669"/>
    <property type="project" value="InterPro"/>
</dbReference>
<dbReference type="EMBL" id="KP298002">
    <property type="protein sequence ID" value="AKG49977.1"/>
    <property type="molecule type" value="Genomic_DNA"/>
</dbReference>
<dbReference type="Pfam" id="PF00471">
    <property type="entry name" value="Ribosomal_L33"/>
    <property type="match status" value="1"/>
</dbReference>
<dbReference type="PROSITE" id="PS00582">
    <property type="entry name" value="RIBOSOMAL_L33"/>
    <property type="match status" value="1"/>
</dbReference>
<dbReference type="GeneID" id="26381327"/>
<dbReference type="NCBIfam" id="NF001860">
    <property type="entry name" value="PRK00595.1"/>
    <property type="match status" value="1"/>
</dbReference>
<dbReference type="Gene3D" id="2.20.28.120">
    <property type="entry name" value="Ribosomal protein L33"/>
    <property type="match status" value="1"/>
</dbReference>
<proteinExistence type="inferred from homology"/>
<dbReference type="NCBIfam" id="NF001764">
    <property type="entry name" value="PRK00504.1"/>
    <property type="match status" value="1"/>
</dbReference>
<sequence>MAKNKGARIIITLRCTNCKKTSNTNAKTDINSSQEAIAKKYKKKIDYTTTKNRRNTPDRLELKKFCPNCNSHTQQKEIK</sequence>
<dbReference type="PANTHER" id="PTHR43168:SF2">
    <property type="entry name" value="LARGE RIBOSOMAL SUBUNIT PROTEIN BL33C"/>
    <property type="match status" value="1"/>
</dbReference>
<evidence type="ECO:0000313" key="6">
    <source>
        <dbReference type="EMBL" id="AKG49977.1"/>
    </source>
</evidence>
<dbReference type="GO" id="GO:0009507">
    <property type="term" value="C:chloroplast"/>
    <property type="evidence" value="ECO:0007669"/>
    <property type="project" value="UniProtKB-SubCell"/>
</dbReference>
<keyword evidence="6" id="KW-0150">Chloroplast</keyword>
<accession>A0A0R6MFX2</accession>
<evidence type="ECO:0000256" key="2">
    <source>
        <dbReference type="ARBA" id="ARBA00022980"/>
    </source>
</evidence>
<gene>
    <name evidence="5 6" type="primary">rpl33</name>
    <name evidence="6" type="ORF">LEIZ81</name>
</gene>
<dbReference type="HAMAP" id="MF_00294">
    <property type="entry name" value="Ribosomal_bL33"/>
    <property type="match status" value="1"/>
</dbReference>
<evidence type="ECO:0000256" key="3">
    <source>
        <dbReference type="ARBA" id="ARBA00023274"/>
    </source>
</evidence>
<comment type="similarity">
    <text evidence="1 5">Belongs to the bacterial ribosomal protein bL33 family.</text>
</comment>
<reference evidence="6" key="1">
    <citation type="journal article" date="2015" name="PLoS ONE">
        <title>Complete Plastid Genome Sequence of the Brown Alga Undaria pinnatifida.</title>
        <authorList>
            <person name="Zhang L."/>
            <person name="Wang X."/>
            <person name="Liu T."/>
            <person name="Wang G."/>
            <person name="Chi S."/>
            <person name="Liu C."/>
            <person name="Wang H."/>
        </authorList>
    </citation>
    <scope>NUCLEOTIDE SEQUENCE</scope>
</reference>
<dbReference type="RefSeq" id="YP_009182552.1">
    <property type="nucleotide sequence ID" value="NC_028503.1"/>
</dbReference>
<keyword evidence="3 5" id="KW-0687">Ribonucleoprotein</keyword>
<dbReference type="InterPro" id="IPR038584">
    <property type="entry name" value="Ribosomal_bL33_sf"/>
</dbReference>
<comment type="subcellular location">
    <subcellularLocation>
        <location evidence="5">Plastid</location>
        <location evidence="5">Chloroplast</location>
    </subcellularLocation>
</comment>
<keyword evidence="2 5" id="KW-0689">Ribosomal protein</keyword>
<dbReference type="GO" id="GO:0006412">
    <property type="term" value="P:translation"/>
    <property type="evidence" value="ECO:0007669"/>
    <property type="project" value="UniProtKB-UniRule"/>
</dbReference>
<dbReference type="InterPro" id="IPR011332">
    <property type="entry name" value="Ribosomal_zn-bd"/>
</dbReference>
<evidence type="ECO:0000256" key="4">
    <source>
        <dbReference type="ARBA" id="ARBA00035276"/>
    </source>
</evidence>
<protein>
    <recommendedName>
        <fullName evidence="4 5">Large ribosomal subunit protein bL33c</fullName>
    </recommendedName>
</protein>
<evidence type="ECO:0000256" key="5">
    <source>
        <dbReference type="HAMAP-Rule" id="MF_00294"/>
    </source>
</evidence>
<organism evidence="6">
    <name type="scientific">Undaria pinnatifida</name>
    <name type="common">Wakame</name>
    <name type="synonym">Alaria pinnatifida</name>
    <dbReference type="NCBI Taxonomy" id="74381"/>
    <lineage>
        <taxon>Eukaryota</taxon>
        <taxon>Sar</taxon>
        <taxon>Stramenopiles</taxon>
        <taxon>Ochrophyta</taxon>
        <taxon>PX clade</taxon>
        <taxon>Phaeophyceae</taxon>
        <taxon>Laminariales</taxon>
        <taxon>Alariaceae</taxon>
        <taxon>Undaria</taxon>
    </lineage>
</organism>
<keyword evidence="6" id="KW-0934">Plastid</keyword>
<evidence type="ECO:0000256" key="1">
    <source>
        <dbReference type="ARBA" id="ARBA00007596"/>
    </source>
</evidence>
<dbReference type="InterPro" id="IPR018264">
    <property type="entry name" value="Ribosomal_bL33_CS"/>
</dbReference>
<dbReference type="InterPro" id="IPR001705">
    <property type="entry name" value="Ribosomal_bL33"/>
</dbReference>
<name>A0A0R6MFX2_UNDPI</name>
<dbReference type="GO" id="GO:1990904">
    <property type="term" value="C:ribonucleoprotein complex"/>
    <property type="evidence" value="ECO:0007669"/>
    <property type="project" value="UniProtKB-KW"/>
</dbReference>
<geneLocation type="chloroplast" evidence="6"/>
<dbReference type="SUPFAM" id="SSF57829">
    <property type="entry name" value="Zn-binding ribosomal proteins"/>
    <property type="match status" value="1"/>
</dbReference>